<dbReference type="InterPro" id="IPR003675">
    <property type="entry name" value="Rce1/LyrA-like_dom"/>
</dbReference>
<dbReference type="AlphaFoldDB" id="A0AAE9YES8"/>
<accession>A0AAE9YES8</accession>
<feature type="transmembrane region" description="Helical" evidence="2">
    <location>
        <begin position="142"/>
        <end position="158"/>
    </location>
</feature>
<reference evidence="4" key="1">
    <citation type="submission" date="2023-01" db="EMBL/GenBank/DDBJ databases">
        <title>The diversity of Class Acidimicrobiia in South China Sea sediment environments and the proposal of Iamia marina sp. nov., a novel species of the genus Iamia.</title>
        <authorList>
            <person name="He Y."/>
            <person name="Tian X."/>
        </authorList>
    </citation>
    <scope>NUCLEOTIDE SEQUENCE</scope>
    <source>
        <strain evidence="4">DSM 19957</strain>
    </source>
</reference>
<feature type="transmembrane region" description="Helical" evidence="2">
    <location>
        <begin position="116"/>
        <end position="135"/>
    </location>
</feature>
<evidence type="ECO:0000313" key="4">
    <source>
        <dbReference type="EMBL" id="WCO67262.1"/>
    </source>
</evidence>
<dbReference type="KEGG" id="ima:PO878_00815"/>
<feature type="domain" description="CAAX prenyl protease 2/Lysostaphin resistance protein A-like" evidence="3">
    <location>
        <begin position="105"/>
        <end position="201"/>
    </location>
</feature>
<organism evidence="4 5">
    <name type="scientific">Iamia majanohamensis</name>
    <dbReference type="NCBI Taxonomy" id="467976"/>
    <lineage>
        <taxon>Bacteria</taxon>
        <taxon>Bacillati</taxon>
        <taxon>Actinomycetota</taxon>
        <taxon>Acidimicrobiia</taxon>
        <taxon>Acidimicrobiales</taxon>
        <taxon>Iamiaceae</taxon>
        <taxon>Iamia</taxon>
    </lineage>
</organism>
<dbReference type="EMBL" id="CP116942">
    <property type="protein sequence ID" value="WCO67262.1"/>
    <property type="molecule type" value="Genomic_DNA"/>
</dbReference>
<feature type="region of interest" description="Disordered" evidence="1">
    <location>
        <begin position="264"/>
        <end position="307"/>
    </location>
</feature>
<evidence type="ECO:0000256" key="1">
    <source>
        <dbReference type="SAM" id="MobiDB-lite"/>
    </source>
</evidence>
<feature type="compositionally biased region" description="Basic and acidic residues" evidence="1">
    <location>
        <begin position="264"/>
        <end position="291"/>
    </location>
</feature>
<feature type="transmembrane region" description="Helical" evidence="2">
    <location>
        <begin position="187"/>
        <end position="206"/>
    </location>
</feature>
<evidence type="ECO:0000259" key="3">
    <source>
        <dbReference type="Pfam" id="PF02517"/>
    </source>
</evidence>
<proteinExistence type="predicted"/>
<keyword evidence="2" id="KW-1133">Transmembrane helix</keyword>
<feature type="transmembrane region" description="Helical" evidence="2">
    <location>
        <begin position="164"/>
        <end position="182"/>
    </location>
</feature>
<sequence length="307" mass="31788">MSAGLLAPVTLIRTAKGRAAILALAAITMAVEMGSLLAGAAVHVGSLPLSASLVPSLVLLVALGVPASGRPADPDRLVPFWIAMAAGLGLGFTLFSRTGDAVDMVGLIVAAANEEVVFRFAVPLVVTSALMVVRFPSRAARVVGYVVGGTWWVLLPGHQAQTDGAASLVTYIAFAVISALVVSRSRALIPMSVAHCVLNVITIAALRGDISSVGRSALSVCLLFLLVGTFAWPGDRAARRAAAAPDGSDEDLITDTVIDLRDGHRPTVQRGEEITWIAEPDRDPSASEPSEHQPSGVASPGRDPDPR</sequence>
<dbReference type="Pfam" id="PF02517">
    <property type="entry name" value="Rce1-like"/>
    <property type="match status" value="1"/>
</dbReference>
<feature type="transmembrane region" description="Helical" evidence="2">
    <location>
        <begin position="47"/>
        <end position="65"/>
    </location>
</feature>
<dbReference type="Proteomes" id="UP001216390">
    <property type="component" value="Chromosome"/>
</dbReference>
<evidence type="ECO:0000313" key="5">
    <source>
        <dbReference type="Proteomes" id="UP001216390"/>
    </source>
</evidence>
<keyword evidence="2" id="KW-0812">Transmembrane</keyword>
<name>A0AAE9YES8_9ACTN</name>
<evidence type="ECO:0000256" key="2">
    <source>
        <dbReference type="SAM" id="Phobius"/>
    </source>
</evidence>
<feature type="transmembrane region" description="Helical" evidence="2">
    <location>
        <begin position="77"/>
        <end position="96"/>
    </location>
</feature>
<feature type="transmembrane region" description="Helical" evidence="2">
    <location>
        <begin position="212"/>
        <end position="232"/>
    </location>
</feature>
<feature type="transmembrane region" description="Helical" evidence="2">
    <location>
        <begin position="21"/>
        <end position="41"/>
    </location>
</feature>
<gene>
    <name evidence="4" type="ORF">PO878_00815</name>
</gene>
<dbReference type="RefSeq" id="WP_272736784.1">
    <property type="nucleotide sequence ID" value="NZ_CP116942.1"/>
</dbReference>
<protein>
    <recommendedName>
        <fullName evidence="3">CAAX prenyl protease 2/Lysostaphin resistance protein A-like domain-containing protein</fullName>
    </recommendedName>
</protein>
<keyword evidence="2" id="KW-0472">Membrane</keyword>
<keyword evidence="5" id="KW-1185">Reference proteome</keyword>